<dbReference type="Proteomes" id="UP000594468">
    <property type="component" value="Chromosome"/>
</dbReference>
<organism evidence="2 3">
    <name type="scientific">Phototrophicus methaneseepsis</name>
    <dbReference type="NCBI Taxonomy" id="2710758"/>
    <lineage>
        <taxon>Bacteria</taxon>
        <taxon>Bacillati</taxon>
        <taxon>Chloroflexota</taxon>
        <taxon>Candidatus Thermofontia</taxon>
        <taxon>Phototrophicales</taxon>
        <taxon>Phototrophicaceae</taxon>
        <taxon>Phototrophicus</taxon>
    </lineage>
</organism>
<dbReference type="Pfam" id="PF00583">
    <property type="entry name" value="Acetyltransf_1"/>
    <property type="match status" value="1"/>
</dbReference>
<dbReference type="Gene3D" id="3.40.630.30">
    <property type="match status" value="1"/>
</dbReference>
<keyword evidence="3" id="KW-1185">Reference proteome</keyword>
<evidence type="ECO:0000313" key="2">
    <source>
        <dbReference type="EMBL" id="QPC82583.1"/>
    </source>
</evidence>
<accession>A0A7S8E964</accession>
<protein>
    <submittedName>
        <fullName evidence="2">GNAT family N-acetyltransferase</fullName>
    </submittedName>
</protein>
<evidence type="ECO:0000259" key="1">
    <source>
        <dbReference type="PROSITE" id="PS51186"/>
    </source>
</evidence>
<dbReference type="AlphaFoldDB" id="A0A7S8E964"/>
<gene>
    <name evidence="2" type="ORF">G4Y79_23320</name>
</gene>
<dbReference type="CDD" id="cd04301">
    <property type="entry name" value="NAT_SF"/>
    <property type="match status" value="1"/>
</dbReference>
<keyword evidence="2" id="KW-0808">Transferase</keyword>
<reference evidence="2 3" key="1">
    <citation type="submission" date="2020-02" db="EMBL/GenBank/DDBJ databases">
        <authorList>
            <person name="Zheng R.K."/>
            <person name="Sun C.M."/>
        </authorList>
    </citation>
    <scope>NUCLEOTIDE SEQUENCE [LARGE SCALE GENOMIC DNA]</scope>
    <source>
        <strain evidence="3">rifampicinis</strain>
    </source>
</reference>
<evidence type="ECO:0000313" key="3">
    <source>
        <dbReference type="Proteomes" id="UP000594468"/>
    </source>
</evidence>
<feature type="domain" description="N-acetyltransferase" evidence="1">
    <location>
        <begin position="143"/>
        <end position="287"/>
    </location>
</feature>
<dbReference type="RefSeq" id="WP_195170652.1">
    <property type="nucleotide sequence ID" value="NZ_CP062983.1"/>
</dbReference>
<dbReference type="InterPro" id="IPR000182">
    <property type="entry name" value="GNAT_dom"/>
</dbReference>
<dbReference type="InterPro" id="IPR016181">
    <property type="entry name" value="Acyl_CoA_acyltransferase"/>
</dbReference>
<dbReference type="KEGG" id="pmet:G4Y79_23320"/>
<name>A0A7S8E964_9CHLR</name>
<dbReference type="EMBL" id="CP062983">
    <property type="protein sequence ID" value="QPC82583.1"/>
    <property type="molecule type" value="Genomic_DNA"/>
</dbReference>
<sequence>MVTTIIRYETPQQFKEAVFPFLLEKEALHIIQLGVISNWLQFPDRYSEAYLASIHEDGDIVGTAMMTLPHPLQLSDMDVAYVDVLIDDLYTLYDHISGVSGTVTLSDAFVENWTQRRGQSAVLSMVQGLYQLEAVTPPQGVQGQMRAAASDDVPLLAQWMMDFSTEALSESASLDDTIKAVERRLSHPDAMLYIWDVEGERVSMAGVSGPTQNGIRVNAVYTPPEKRGKGYASACVAAVSQLMLHKGRRYCFLYTDMANPVSNSIYQKIGYRYLGNVNMYHFDVAQA</sequence>
<dbReference type="GO" id="GO:0016747">
    <property type="term" value="F:acyltransferase activity, transferring groups other than amino-acyl groups"/>
    <property type="evidence" value="ECO:0007669"/>
    <property type="project" value="InterPro"/>
</dbReference>
<dbReference type="PROSITE" id="PS51186">
    <property type="entry name" value="GNAT"/>
    <property type="match status" value="1"/>
</dbReference>
<proteinExistence type="predicted"/>
<dbReference type="SUPFAM" id="SSF55729">
    <property type="entry name" value="Acyl-CoA N-acyltransferases (Nat)"/>
    <property type="match status" value="1"/>
</dbReference>